<evidence type="ECO:0000313" key="1">
    <source>
        <dbReference type="EMBL" id="CAB4218919.1"/>
    </source>
</evidence>
<organism evidence="1">
    <name type="scientific">uncultured Caudovirales phage</name>
    <dbReference type="NCBI Taxonomy" id="2100421"/>
    <lineage>
        <taxon>Viruses</taxon>
        <taxon>Duplodnaviria</taxon>
        <taxon>Heunggongvirae</taxon>
        <taxon>Uroviricota</taxon>
        <taxon>Caudoviricetes</taxon>
        <taxon>Peduoviridae</taxon>
        <taxon>Maltschvirus</taxon>
        <taxon>Maltschvirus maltsch</taxon>
    </lineage>
</organism>
<feature type="non-terminal residue" evidence="1">
    <location>
        <position position="72"/>
    </location>
</feature>
<gene>
    <name evidence="1" type="ORF">UFOVP1597_49</name>
</gene>
<reference evidence="1" key="1">
    <citation type="submission" date="2020-05" db="EMBL/GenBank/DDBJ databases">
        <authorList>
            <person name="Chiriac C."/>
            <person name="Salcher M."/>
            <person name="Ghai R."/>
            <person name="Kavagutti S V."/>
        </authorList>
    </citation>
    <scope>NUCLEOTIDE SEQUENCE</scope>
</reference>
<dbReference type="EMBL" id="LR797461">
    <property type="protein sequence ID" value="CAB4218919.1"/>
    <property type="molecule type" value="Genomic_DNA"/>
</dbReference>
<name>A0A6J5SUC0_9CAUD</name>
<protein>
    <submittedName>
        <fullName evidence="1">Uncharacterized protein</fullName>
    </submittedName>
</protein>
<accession>A0A6J5SUC0</accession>
<sequence>MPILSFDPLTLEETRNLYPSYYRRDITCFSIIKDGGCVGLYGIIDRGIDPNTGGRLGEGFLTVFPDFRFQIL</sequence>
<proteinExistence type="predicted"/>